<dbReference type="AlphaFoldDB" id="A0A918NDG1"/>
<keyword evidence="9" id="KW-0472">Membrane</keyword>
<dbReference type="GO" id="GO:0015628">
    <property type="term" value="P:protein secretion by the type II secretion system"/>
    <property type="evidence" value="ECO:0007669"/>
    <property type="project" value="InterPro"/>
</dbReference>
<dbReference type="Proteomes" id="UP000626148">
    <property type="component" value="Unassembled WGS sequence"/>
</dbReference>
<reference evidence="11" key="1">
    <citation type="journal article" date="2014" name="Int. J. Syst. Evol. Microbiol.">
        <title>Complete genome sequence of Corynebacterium casei LMG S-19264T (=DSM 44701T), isolated from a smear-ripened cheese.</title>
        <authorList>
            <consortium name="US DOE Joint Genome Institute (JGI-PGF)"/>
            <person name="Walter F."/>
            <person name="Albersmeier A."/>
            <person name="Kalinowski J."/>
            <person name="Ruckert C."/>
        </authorList>
    </citation>
    <scope>NUCLEOTIDE SEQUENCE</scope>
    <source>
        <strain evidence="11">KCTC 22169</strain>
    </source>
</reference>
<evidence type="ECO:0000313" key="12">
    <source>
        <dbReference type="Proteomes" id="UP000626148"/>
    </source>
</evidence>
<evidence type="ECO:0000256" key="2">
    <source>
        <dbReference type="ARBA" id="ARBA00007208"/>
    </source>
</evidence>
<evidence type="ECO:0000256" key="1">
    <source>
        <dbReference type="ARBA" id="ARBA00004533"/>
    </source>
</evidence>
<evidence type="ECO:0000313" key="11">
    <source>
        <dbReference type="EMBL" id="GGX59752.1"/>
    </source>
</evidence>
<organism evidence="11 12">
    <name type="scientific">Saccharospirillum salsuginis</name>
    <dbReference type="NCBI Taxonomy" id="418750"/>
    <lineage>
        <taxon>Bacteria</taxon>
        <taxon>Pseudomonadati</taxon>
        <taxon>Pseudomonadota</taxon>
        <taxon>Gammaproteobacteria</taxon>
        <taxon>Oceanospirillales</taxon>
        <taxon>Saccharospirillaceae</taxon>
        <taxon>Saccharospirillum</taxon>
    </lineage>
</organism>
<reference evidence="11" key="2">
    <citation type="submission" date="2020-09" db="EMBL/GenBank/DDBJ databases">
        <authorList>
            <person name="Sun Q."/>
            <person name="Kim S."/>
        </authorList>
    </citation>
    <scope>NUCLEOTIDE SEQUENCE</scope>
    <source>
        <strain evidence="11">KCTC 22169</strain>
    </source>
</reference>
<keyword evidence="7" id="KW-0812">Transmembrane</keyword>
<keyword evidence="4" id="KW-0813">Transport</keyword>
<dbReference type="GO" id="GO:0005886">
    <property type="term" value="C:plasma membrane"/>
    <property type="evidence" value="ECO:0007669"/>
    <property type="project" value="UniProtKB-SubCell"/>
</dbReference>
<dbReference type="EMBL" id="BMXR01000007">
    <property type="protein sequence ID" value="GGX59752.1"/>
    <property type="molecule type" value="Genomic_DNA"/>
</dbReference>
<dbReference type="RefSeq" id="WP_189610046.1">
    <property type="nucleotide sequence ID" value="NZ_BMXR01000007.1"/>
</dbReference>
<proteinExistence type="inferred from homology"/>
<keyword evidence="12" id="KW-1185">Reference proteome</keyword>
<evidence type="ECO:0000256" key="3">
    <source>
        <dbReference type="ARBA" id="ARBA00021563"/>
    </source>
</evidence>
<dbReference type="InterPro" id="IPR022792">
    <property type="entry name" value="T2SS_protein-GspN"/>
</dbReference>
<gene>
    <name evidence="11" type="ORF">GCM10007392_29670</name>
</gene>
<protein>
    <recommendedName>
        <fullName evidence="3">Type II secretion system protein N</fullName>
    </recommendedName>
    <alternativeName>
        <fullName evidence="10">General secretion pathway protein N</fullName>
    </alternativeName>
</protein>
<sequence length="244" mass="26621">MKINIRLLVLFVLAYLVALVALTPLSWVQQYADPLLRAQGIQLDDTHGNLWQGSGQLNLRTNESLQLEWDTRPLGLFTGRLPVDVRLSNPHLEMSGQVQVKPTGLALNGVSGYIDEPVFQRFASAYNASIKGRLVASDVSASVGWGPSLGDADGDLTWSGGPLDVQMGRSNRTFEVPQMQGDITSGDEGWRLDIRALDDTPLIDASVARDGNARIAVQRSLAERMNIPVPGGRQTLVEMSQKVF</sequence>
<evidence type="ECO:0000256" key="6">
    <source>
        <dbReference type="ARBA" id="ARBA00022519"/>
    </source>
</evidence>
<name>A0A918NDG1_9GAMM</name>
<keyword evidence="8" id="KW-0653">Protein transport</keyword>
<comment type="subcellular location">
    <subcellularLocation>
        <location evidence="1">Cell inner membrane</location>
    </subcellularLocation>
</comment>
<evidence type="ECO:0000256" key="4">
    <source>
        <dbReference type="ARBA" id="ARBA00022448"/>
    </source>
</evidence>
<evidence type="ECO:0000256" key="8">
    <source>
        <dbReference type="ARBA" id="ARBA00022927"/>
    </source>
</evidence>
<keyword evidence="5" id="KW-1003">Cell membrane</keyword>
<accession>A0A918NDG1</accession>
<dbReference type="Pfam" id="PF01203">
    <property type="entry name" value="T2SSN"/>
    <property type="match status" value="1"/>
</dbReference>
<evidence type="ECO:0000256" key="10">
    <source>
        <dbReference type="ARBA" id="ARBA00030772"/>
    </source>
</evidence>
<comment type="caution">
    <text evidence="11">The sequence shown here is derived from an EMBL/GenBank/DDBJ whole genome shotgun (WGS) entry which is preliminary data.</text>
</comment>
<comment type="similarity">
    <text evidence="2">Belongs to the GSP N family.</text>
</comment>
<dbReference type="GO" id="GO:0015627">
    <property type="term" value="C:type II protein secretion system complex"/>
    <property type="evidence" value="ECO:0007669"/>
    <property type="project" value="InterPro"/>
</dbReference>
<evidence type="ECO:0000256" key="5">
    <source>
        <dbReference type="ARBA" id="ARBA00022475"/>
    </source>
</evidence>
<evidence type="ECO:0000256" key="7">
    <source>
        <dbReference type="ARBA" id="ARBA00022692"/>
    </source>
</evidence>
<keyword evidence="6" id="KW-0997">Cell inner membrane</keyword>
<evidence type="ECO:0000256" key="9">
    <source>
        <dbReference type="ARBA" id="ARBA00023136"/>
    </source>
</evidence>